<organism evidence="1 2">
    <name type="scientific">Neotoma lepida</name>
    <name type="common">Desert woodrat</name>
    <dbReference type="NCBI Taxonomy" id="56216"/>
    <lineage>
        <taxon>Eukaryota</taxon>
        <taxon>Metazoa</taxon>
        <taxon>Chordata</taxon>
        <taxon>Craniata</taxon>
        <taxon>Vertebrata</taxon>
        <taxon>Euteleostomi</taxon>
        <taxon>Mammalia</taxon>
        <taxon>Eutheria</taxon>
        <taxon>Euarchontoglires</taxon>
        <taxon>Glires</taxon>
        <taxon>Rodentia</taxon>
        <taxon>Myomorpha</taxon>
        <taxon>Muroidea</taxon>
        <taxon>Cricetidae</taxon>
        <taxon>Neotominae</taxon>
        <taxon>Neotoma</taxon>
    </lineage>
</organism>
<accession>A0A1A6FTP4</accession>
<proteinExistence type="predicted"/>
<dbReference type="Proteomes" id="UP000092124">
    <property type="component" value="Unassembled WGS sequence"/>
</dbReference>
<protein>
    <submittedName>
        <fullName evidence="1">Uncharacterized protein</fullName>
    </submittedName>
</protein>
<gene>
    <name evidence="1" type="ORF">A6R68_11921</name>
</gene>
<keyword evidence="2" id="KW-1185">Reference proteome</keyword>
<evidence type="ECO:0000313" key="2">
    <source>
        <dbReference type="Proteomes" id="UP000092124"/>
    </source>
</evidence>
<evidence type="ECO:0000313" key="1">
    <source>
        <dbReference type="EMBL" id="OBS56954.1"/>
    </source>
</evidence>
<comment type="caution">
    <text evidence="1">The sequence shown here is derived from an EMBL/GenBank/DDBJ whole genome shotgun (WGS) entry which is preliminary data.</text>
</comment>
<dbReference type="AlphaFoldDB" id="A0A1A6FTP4"/>
<dbReference type="STRING" id="56216.A0A1A6FTP4"/>
<dbReference type="EMBL" id="LZPO01118410">
    <property type="protein sequence ID" value="OBS56954.1"/>
    <property type="molecule type" value="Genomic_DNA"/>
</dbReference>
<feature type="non-terminal residue" evidence="1">
    <location>
        <position position="87"/>
    </location>
</feature>
<reference evidence="1 2" key="1">
    <citation type="submission" date="2016-06" db="EMBL/GenBank/DDBJ databases">
        <title>The Draft Genome Sequence and Annotation of the Desert Woodrat Neotoma lepida.</title>
        <authorList>
            <person name="Campbell M."/>
            <person name="Oakeson K.F."/>
            <person name="Yandell M."/>
            <person name="Halpert J.R."/>
            <person name="Dearing D."/>
        </authorList>
    </citation>
    <scope>NUCLEOTIDE SEQUENCE [LARGE SCALE GENOMIC DNA]</scope>
    <source>
        <strain evidence="1">417</strain>
        <tissue evidence="1">Liver</tissue>
    </source>
</reference>
<sequence length="87" mass="10157">MIAINFNDPEAEKFLCIDKVKKFKPSYLEAILNWLSFKPMLTVKCKKGLINYINMNFYDSFHDTPEETRSLVDLVPTPAMNKKLIKN</sequence>
<name>A0A1A6FTP4_NEOLE</name>